<dbReference type="AlphaFoldDB" id="A0A7W3QRC5"/>
<evidence type="ECO:0000313" key="2">
    <source>
        <dbReference type="Proteomes" id="UP000572680"/>
    </source>
</evidence>
<comment type="caution">
    <text evidence="1">The sequence shown here is derived from an EMBL/GenBank/DDBJ whole genome shotgun (WGS) entry which is preliminary data.</text>
</comment>
<dbReference type="EMBL" id="JACJIA010000016">
    <property type="protein sequence ID" value="MBA8956546.1"/>
    <property type="molecule type" value="Genomic_DNA"/>
</dbReference>
<evidence type="ECO:0000313" key="1">
    <source>
        <dbReference type="EMBL" id="MBA8956546.1"/>
    </source>
</evidence>
<name>A0A7W3QRC5_ACTNM</name>
<sequence length="130" mass="13509">MSDNTHSTSLAAILRNVHEDLAHAKTVITAVADRLPDGYIQLGLAEGEAADALAVLAMAPSLPPSTSTDDTTPPTTPTSLLIRSLAALADTTDRVTRVLIIAAETADDPVDTMACLTAALHAGRLRDALR</sequence>
<protein>
    <submittedName>
        <fullName evidence="1">Uncharacterized protein</fullName>
    </submittedName>
</protein>
<proteinExistence type="predicted"/>
<dbReference type="RefSeq" id="WP_182848447.1">
    <property type="nucleotide sequence ID" value="NZ_BAAALP010000050.1"/>
</dbReference>
<accession>A0A7W3QRC5</accession>
<organism evidence="1 2">
    <name type="scientific">Actinomadura namibiensis</name>
    <dbReference type="NCBI Taxonomy" id="182080"/>
    <lineage>
        <taxon>Bacteria</taxon>
        <taxon>Bacillati</taxon>
        <taxon>Actinomycetota</taxon>
        <taxon>Actinomycetes</taxon>
        <taxon>Streptosporangiales</taxon>
        <taxon>Thermomonosporaceae</taxon>
        <taxon>Actinomadura</taxon>
    </lineage>
</organism>
<keyword evidence="2" id="KW-1185">Reference proteome</keyword>
<gene>
    <name evidence="1" type="ORF">HNR61_008229</name>
</gene>
<reference evidence="1 2" key="1">
    <citation type="submission" date="2020-08" db="EMBL/GenBank/DDBJ databases">
        <title>Genomic Encyclopedia of Type Strains, Phase IV (KMG-IV): sequencing the most valuable type-strain genomes for metagenomic binning, comparative biology and taxonomic classification.</title>
        <authorList>
            <person name="Goeker M."/>
        </authorList>
    </citation>
    <scope>NUCLEOTIDE SEQUENCE [LARGE SCALE GENOMIC DNA]</scope>
    <source>
        <strain evidence="1 2">DSM 44197</strain>
    </source>
</reference>
<dbReference type="Proteomes" id="UP000572680">
    <property type="component" value="Unassembled WGS sequence"/>
</dbReference>